<dbReference type="EMBL" id="CP136594">
    <property type="protein sequence ID" value="WOE75090.1"/>
    <property type="molecule type" value="Genomic_DNA"/>
</dbReference>
<dbReference type="GO" id="GO:0009279">
    <property type="term" value="C:cell outer membrane"/>
    <property type="evidence" value="ECO:0007669"/>
    <property type="project" value="UniProtKB-SubCell"/>
</dbReference>
<reference evidence="7 8" key="1">
    <citation type="submission" date="2023-10" db="EMBL/GenBank/DDBJ databases">
        <title>Complete genome sequence of a Sphingomonadaceae bacterium.</title>
        <authorList>
            <person name="Yan C."/>
        </authorList>
    </citation>
    <scope>NUCLEOTIDE SEQUENCE [LARGE SCALE GENOMIC DNA]</scope>
    <source>
        <strain evidence="7 8">SCSIO 66989</strain>
    </source>
</reference>
<evidence type="ECO:0000313" key="8">
    <source>
        <dbReference type="Proteomes" id="UP001302429"/>
    </source>
</evidence>
<evidence type="ECO:0000256" key="3">
    <source>
        <dbReference type="ARBA" id="ARBA00015281"/>
    </source>
</evidence>
<gene>
    <name evidence="7" type="ORF">RB602_14865</name>
</gene>
<sequence>MTIRPKARNTLSVASCAALAIATVGPASAAESLHHGDTNTVGDMIGTMHQTQQPVVTQQRLDDGTLITTTTTSGPVYDPSVFVTDGGPMSPGVPAAQPAAPIAPATTQDGRYNGQWTGNYVGPDGRTYQGQWTGTYQDPQGNTLQGEYRGTYTGESRFTDANGNPVGVDFGNGAVPAAPTALPTAMPGYPGYQGYPGYPVQQTNSNLSYLTEQLEECRRDNGIGGALIGGGLGALAGNRIAGPGNRTAGTLIGAGVGAVAGMAIDQAEKNPCDDLERQVAAARQQQQQAAYNPYGGYPYGYGYGYPAYYYPPQTVTTIVIQPGSSAARTTYVQGGGYSSPNSKVVRRATKRIPR</sequence>
<dbReference type="RefSeq" id="WP_317081682.1">
    <property type="nucleotide sequence ID" value="NZ_CP136594.1"/>
</dbReference>
<keyword evidence="5" id="KW-0732">Signal</keyword>
<proteinExistence type="inferred from homology"/>
<feature type="signal peptide" evidence="5">
    <location>
        <begin position="1"/>
        <end position="29"/>
    </location>
</feature>
<keyword evidence="8" id="KW-1185">Reference proteome</keyword>
<dbReference type="Pfam" id="PF05433">
    <property type="entry name" value="Rick_17kDa_Anti"/>
    <property type="match status" value="1"/>
</dbReference>
<feature type="chain" id="PRO_5041669052" description="17 kDa surface antigen" evidence="5">
    <location>
        <begin position="30"/>
        <end position="354"/>
    </location>
</feature>
<evidence type="ECO:0000256" key="5">
    <source>
        <dbReference type="SAM" id="SignalP"/>
    </source>
</evidence>
<evidence type="ECO:0000259" key="6">
    <source>
        <dbReference type="Pfam" id="PF05433"/>
    </source>
</evidence>
<dbReference type="KEGG" id="acoa:RB602_14865"/>
<evidence type="ECO:0000256" key="4">
    <source>
        <dbReference type="ARBA" id="ARBA00023288"/>
    </source>
</evidence>
<comment type="similarity">
    <text evidence="2">Belongs to the rickettsiale 17 kDa surface antigen family.</text>
</comment>
<dbReference type="AlphaFoldDB" id="A0AA97I1A4"/>
<accession>A0AA97I1A4</accession>
<evidence type="ECO:0000256" key="2">
    <source>
        <dbReference type="ARBA" id="ARBA00008681"/>
    </source>
</evidence>
<dbReference type="Proteomes" id="UP001302429">
    <property type="component" value="Chromosome"/>
</dbReference>
<name>A0AA97I1A4_9SPHN</name>
<dbReference type="InterPro" id="IPR008816">
    <property type="entry name" value="Gly_zipper_2TM_dom"/>
</dbReference>
<organism evidence="7 8">
    <name type="scientific">Alterisphingorhabdus coralli</name>
    <dbReference type="NCBI Taxonomy" id="3071408"/>
    <lineage>
        <taxon>Bacteria</taxon>
        <taxon>Pseudomonadati</taxon>
        <taxon>Pseudomonadota</taxon>
        <taxon>Alphaproteobacteria</taxon>
        <taxon>Sphingomonadales</taxon>
        <taxon>Sphingomonadaceae</taxon>
        <taxon>Alterisphingorhabdus (ex Yan et al. 2024)</taxon>
    </lineage>
</organism>
<evidence type="ECO:0000256" key="1">
    <source>
        <dbReference type="ARBA" id="ARBA00004459"/>
    </source>
</evidence>
<evidence type="ECO:0000313" key="7">
    <source>
        <dbReference type="EMBL" id="WOE75090.1"/>
    </source>
</evidence>
<protein>
    <recommendedName>
        <fullName evidence="3">17 kDa surface antigen</fullName>
    </recommendedName>
</protein>
<keyword evidence="4" id="KW-0449">Lipoprotein</keyword>
<comment type="subcellular location">
    <subcellularLocation>
        <location evidence="1">Cell outer membrane</location>
        <topology evidence="1">Lipid-anchor</topology>
    </subcellularLocation>
</comment>
<feature type="domain" description="Glycine zipper 2TM" evidence="6">
    <location>
        <begin position="224"/>
        <end position="264"/>
    </location>
</feature>